<protein>
    <submittedName>
        <fullName evidence="1">Putative secreted protein</fullName>
    </submittedName>
</protein>
<dbReference type="AlphaFoldDB" id="A0A2M4DC94"/>
<proteinExistence type="predicted"/>
<organism evidence="1">
    <name type="scientific">Anopheles darlingi</name>
    <name type="common">Mosquito</name>
    <dbReference type="NCBI Taxonomy" id="43151"/>
    <lineage>
        <taxon>Eukaryota</taxon>
        <taxon>Metazoa</taxon>
        <taxon>Ecdysozoa</taxon>
        <taxon>Arthropoda</taxon>
        <taxon>Hexapoda</taxon>
        <taxon>Insecta</taxon>
        <taxon>Pterygota</taxon>
        <taxon>Neoptera</taxon>
        <taxon>Endopterygota</taxon>
        <taxon>Diptera</taxon>
        <taxon>Nematocera</taxon>
        <taxon>Culicoidea</taxon>
        <taxon>Culicidae</taxon>
        <taxon>Anophelinae</taxon>
        <taxon>Anopheles</taxon>
    </lineage>
</organism>
<accession>A0A2M4DC94</accession>
<sequence>MTLKCLVSFPVAPVMSALPQVSLLRTVGKRVDQSLKLLPFSVNRFLRCIPPASRVNSFSTRSQVLYHGHGHKRSRRGSIQT</sequence>
<evidence type="ECO:0000313" key="1">
    <source>
        <dbReference type="EMBL" id="MBW75165.1"/>
    </source>
</evidence>
<reference evidence="1" key="1">
    <citation type="submission" date="2018-01" db="EMBL/GenBank/DDBJ databases">
        <title>An insight into the sialome of Amazonian anophelines.</title>
        <authorList>
            <person name="Ribeiro J.M."/>
            <person name="Scarpassa V."/>
            <person name="Calvo E."/>
        </authorList>
    </citation>
    <scope>NUCLEOTIDE SEQUENCE</scope>
</reference>
<name>A0A2M4DC94_ANODA</name>
<dbReference type="EMBL" id="GGFL01010987">
    <property type="protein sequence ID" value="MBW75165.1"/>
    <property type="molecule type" value="Transcribed_RNA"/>
</dbReference>